<dbReference type="EMBL" id="GEDC01012977">
    <property type="protein sequence ID" value="JAS24321.1"/>
    <property type="molecule type" value="Transcribed_RNA"/>
</dbReference>
<keyword evidence="1" id="KW-1133">Transmembrane helix</keyword>
<keyword evidence="1" id="KW-0472">Membrane</keyword>
<evidence type="ECO:0000313" key="3">
    <source>
        <dbReference type="EMBL" id="JAS24321.1"/>
    </source>
</evidence>
<accession>A0A1B6CHU7</accession>
<proteinExistence type="predicted"/>
<dbReference type="EMBL" id="GEDC01024355">
    <property type="protein sequence ID" value="JAS12943.1"/>
    <property type="molecule type" value="Transcribed_RNA"/>
</dbReference>
<sequence length="378" mass="43862">MRQNSNSERMHLILVANTDSSDNKSQAEAINQGRENIPKKWSHKVLMGLWSYLFCIILCVVFMFMIVSFYFFILGEFFHRLESNSTLNGTQNNYTVLGSIFCKPITEENFTLLALGYVDGKRNFDENVNSVNKMYYVIDQAMSDQEACGLESALRLFPEKSIYVIEMDRIQRNTSSISIDHYALLKQKYPNLNKMKAQISTVFEGTPFEDKFQECDDLAMFAAKVLLVWQYGGTSLSTNVAFMSRQIFDKNEKMCEVDRELLFCPMQCSAYVYQLIRTILNVRKHNQKNYTDKKAFVENIVDDSVKDYCGSLKLTPIGCIGVNRVKKHSVCEDLVRGCDFLRIDEWKRKHIDWKNEVHLLCPSVVKHVFPEKVYKLNL</sequence>
<keyword evidence="1" id="KW-0812">Transmembrane</keyword>
<organism evidence="2">
    <name type="scientific">Clastoptera arizonana</name>
    <name type="common">Arizona spittle bug</name>
    <dbReference type="NCBI Taxonomy" id="38151"/>
    <lineage>
        <taxon>Eukaryota</taxon>
        <taxon>Metazoa</taxon>
        <taxon>Ecdysozoa</taxon>
        <taxon>Arthropoda</taxon>
        <taxon>Hexapoda</taxon>
        <taxon>Insecta</taxon>
        <taxon>Pterygota</taxon>
        <taxon>Neoptera</taxon>
        <taxon>Paraneoptera</taxon>
        <taxon>Hemiptera</taxon>
        <taxon>Auchenorrhyncha</taxon>
        <taxon>Cercopoidea</taxon>
        <taxon>Clastopteridae</taxon>
        <taxon>Clastoptera</taxon>
    </lineage>
</organism>
<evidence type="ECO:0000313" key="2">
    <source>
        <dbReference type="EMBL" id="JAS12943.1"/>
    </source>
</evidence>
<evidence type="ECO:0000256" key="1">
    <source>
        <dbReference type="SAM" id="Phobius"/>
    </source>
</evidence>
<protein>
    <submittedName>
        <fullName evidence="2">Uncharacterized protein</fullName>
    </submittedName>
</protein>
<gene>
    <name evidence="2" type="ORF">g.13307</name>
    <name evidence="3" type="ORF">g.13308</name>
</gene>
<name>A0A1B6CHU7_9HEMI</name>
<feature type="transmembrane region" description="Helical" evidence="1">
    <location>
        <begin position="49"/>
        <end position="73"/>
    </location>
</feature>
<reference evidence="2" key="1">
    <citation type="submission" date="2015-12" db="EMBL/GenBank/DDBJ databases">
        <title>De novo transcriptome assembly of four potential Pierce s Disease insect vectors from Arizona vineyards.</title>
        <authorList>
            <person name="Tassone E.E."/>
        </authorList>
    </citation>
    <scope>NUCLEOTIDE SEQUENCE</scope>
</reference>
<dbReference type="AlphaFoldDB" id="A0A1B6CHU7"/>